<dbReference type="EMBL" id="WNLA01000004">
    <property type="protein sequence ID" value="MTW02426.1"/>
    <property type="molecule type" value="Genomic_DNA"/>
</dbReference>
<evidence type="ECO:0000256" key="6">
    <source>
        <dbReference type="ARBA" id="ARBA00022679"/>
    </source>
</evidence>
<dbReference type="InterPro" id="IPR005881">
    <property type="entry name" value="Ser_O-AcTrfase"/>
</dbReference>
<dbReference type="InterPro" id="IPR010493">
    <property type="entry name" value="Ser_AcTrfase_N"/>
</dbReference>
<comment type="pathway">
    <text evidence="1">Amino-acid biosynthesis; L-cysteine biosynthesis; L-cysteine from L-serine: step 1/2.</text>
</comment>
<proteinExistence type="inferred from homology"/>
<dbReference type="InterPro" id="IPR053376">
    <property type="entry name" value="Serine_acetyltransferase"/>
</dbReference>
<dbReference type="Proteomes" id="UP000484015">
    <property type="component" value="Unassembled WGS sequence"/>
</dbReference>
<dbReference type="PANTHER" id="PTHR42811">
    <property type="entry name" value="SERINE ACETYLTRANSFERASE"/>
    <property type="match status" value="1"/>
</dbReference>
<keyword evidence="7 10" id="KW-0012">Acyltransferase</keyword>
<evidence type="ECO:0000256" key="4">
    <source>
        <dbReference type="ARBA" id="ARBA00018522"/>
    </source>
</evidence>
<reference evidence="10 11" key="1">
    <citation type="submission" date="2019-11" db="EMBL/GenBank/DDBJ databases">
        <title>Type strains purchased from KCTC, JCM and DSMZ.</title>
        <authorList>
            <person name="Lu H."/>
        </authorList>
    </citation>
    <scope>NUCLEOTIDE SEQUENCE [LARGE SCALE GENOMIC DNA]</scope>
    <source>
        <strain evidence="10 11">KCTC 42409</strain>
    </source>
</reference>
<dbReference type="NCBIfam" id="NF041874">
    <property type="entry name" value="EPS_EpsC"/>
    <property type="match status" value="1"/>
</dbReference>
<comment type="catalytic activity">
    <reaction evidence="8">
        <text>L-serine + acetyl-CoA = O-acetyl-L-serine + CoA</text>
        <dbReference type="Rhea" id="RHEA:24560"/>
        <dbReference type="ChEBI" id="CHEBI:33384"/>
        <dbReference type="ChEBI" id="CHEBI:57287"/>
        <dbReference type="ChEBI" id="CHEBI:57288"/>
        <dbReference type="ChEBI" id="CHEBI:58340"/>
        <dbReference type="EC" id="2.3.1.30"/>
    </reaction>
</comment>
<evidence type="ECO:0000256" key="7">
    <source>
        <dbReference type="ARBA" id="ARBA00023315"/>
    </source>
</evidence>
<organism evidence="10 11">
    <name type="scientific">Pseudoduganella ginsengisoli</name>
    <dbReference type="NCBI Taxonomy" id="1462440"/>
    <lineage>
        <taxon>Bacteria</taxon>
        <taxon>Pseudomonadati</taxon>
        <taxon>Pseudomonadota</taxon>
        <taxon>Betaproteobacteria</taxon>
        <taxon>Burkholderiales</taxon>
        <taxon>Oxalobacteraceae</taxon>
        <taxon>Telluria group</taxon>
        <taxon>Pseudoduganella</taxon>
    </lineage>
</organism>
<accession>A0A6L6PYT2</accession>
<dbReference type="Gene3D" id="1.10.3130.10">
    <property type="entry name" value="serine acetyltransferase, domain 1"/>
    <property type="match status" value="1"/>
</dbReference>
<dbReference type="NCBIfam" id="TIGR01172">
    <property type="entry name" value="cysE"/>
    <property type="match status" value="1"/>
</dbReference>
<dbReference type="EC" id="2.3.1.30" evidence="3"/>
<protein>
    <recommendedName>
        <fullName evidence="4">Serine acetyltransferase</fullName>
        <ecNumber evidence="3">2.3.1.30</ecNumber>
    </recommendedName>
</protein>
<dbReference type="GO" id="GO:0006535">
    <property type="term" value="P:cysteine biosynthetic process from serine"/>
    <property type="evidence" value="ECO:0007669"/>
    <property type="project" value="InterPro"/>
</dbReference>
<dbReference type="InterPro" id="IPR001451">
    <property type="entry name" value="Hexapep"/>
</dbReference>
<evidence type="ECO:0000256" key="8">
    <source>
        <dbReference type="ARBA" id="ARBA00049486"/>
    </source>
</evidence>
<dbReference type="GO" id="GO:0009001">
    <property type="term" value="F:serine O-acetyltransferase activity"/>
    <property type="evidence" value="ECO:0007669"/>
    <property type="project" value="UniProtKB-EC"/>
</dbReference>
<comment type="similarity">
    <text evidence="2">Belongs to the transferase hexapeptide repeat family.</text>
</comment>
<dbReference type="AlphaFoldDB" id="A0A6L6PYT2"/>
<keyword evidence="11" id="KW-1185">Reference proteome</keyword>
<evidence type="ECO:0000313" key="10">
    <source>
        <dbReference type="EMBL" id="MTW02426.1"/>
    </source>
</evidence>
<dbReference type="OrthoDB" id="9801456at2"/>
<dbReference type="CDD" id="cd03354">
    <property type="entry name" value="LbH_SAT"/>
    <property type="match status" value="1"/>
</dbReference>
<sequence length="259" mass="27715">MARQNRIWDQMRAELQLLGSSEPAAQAYLHSILGAAADFQSALAALLSHHLFSTGHNGEAYPDIVGRIISQCRELCDAAAADLEAFCERDPASQGVLQVFFFSKGFLALQSYRVSHVLWLRGQHLSAHMLQMKTSLVCAVDIHPAARLGQGIFLDHATGLVIGETTVVEDEVSILHEVTLGGTGKHRGDRHPKIRRGALLCAGAKILGNIEVGEGAKVGAGSVVLRDVPAHMTVAGVPARTVGFSRLNAAIEMDQALND</sequence>
<dbReference type="InterPro" id="IPR011004">
    <property type="entry name" value="Trimer_LpxA-like_sf"/>
</dbReference>
<dbReference type="InterPro" id="IPR045304">
    <property type="entry name" value="LbH_SAT"/>
</dbReference>
<dbReference type="Pfam" id="PF00132">
    <property type="entry name" value="Hexapep"/>
    <property type="match status" value="1"/>
</dbReference>
<name>A0A6L6PYT2_9BURK</name>
<dbReference type="InterPro" id="IPR042122">
    <property type="entry name" value="Ser_AcTrfase_N_sf"/>
</dbReference>
<dbReference type="GO" id="GO:0005737">
    <property type="term" value="C:cytoplasm"/>
    <property type="evidence" value="ECO:0007669"/>
    <property type="project" value="InterPro"/>
</dbReference>
<dbReference type="Gene3D" id="2.160.10.10">
    <property type="entry name" value="Hexapeptide repeat proteins"/>
    <property type="match status" value="1"/>
</dbReference>
<comment type="caution">
    <text evidence="10">The sequence shown here is derived from an EMBL/GenBank/DDBJ whole genome shotgun (WGS) entry which is preliminary data.</text>
</comment>
<dbReference type="SUPFAM" id="SSF51161">
    <property type="entry name" value="Trimeric LpxA-like enzymes"/>
    <property type="match status" value="1"/>
</dbReference>
<dbReference type="Pfam" id="PF06426">
    <property type="entry name" value="SATase_N"/>
    <property type="match status" value="1"/>
</dbReference>
<keyword evidence="5" id="KW-0028">Amino-acid biosynthesis</keyword>
<gene>
    <name evidence="10" type="primary">cysE</name>
    <name evidence="10" type="ORF">GM668_10070</name>
</gene>
<feature type="domain" description="Serine acetyltransferase N-terminal" evidence="9">
    <location>
        <begin position="7"/>
        <end position="111"/>
    </location>
</feature>
<evidence type="ECO:0000256" key="1">
    <source>
        <dbReference type="ARBA" id="ARBA00004876"/>
    </source>
</evidence>
<dbReference type="SMART" id="SM00971">
    <property type="entry name" value="SATase_N"/>
    <property type="match status" value="1"/>
</dbReference>
<keyword evidence="6 10" id="KW-0808">Transferase</keyword>
<evidence type="ECO:0000256" key="5">
    <source>
        <dbReference type="ARBA" id="ARBA00022605"/>
    </source>
</evidence>
<evidence type="ECO:0000313" key="11">
    <source>
        <dbReference type="Proteomes" id="UP000484015"/>
    </source>
</evidence>
<dbReference type="FunFam" id="2.160.10.10:FF:000002">
    <property type="entry name" value="Serine acetyltransferase"/>
    <property type="match status" value="1"/>
</dbReference>
<evidence type="ECO:0000256" key="2">
    <source>
        <dbReference type="ARBA" id="ARBA00007274"/>
    </source>
</evidence>
<evidence type="ECO:0000256" key="3">
    <source>
        <dbReference type="ARBA" id="ARBA00013266"/>
    </source>
</evidence>
<evidence type="ECO:0000259" key="9">
    <source>
        <dbReference type="SMART" id="SM00971"/>
    </source>
</evidence>
<dbReference type="UniPathway" id="UPA00136">
    <property type="reaction ID" value="UER00199"/>
</dbReference>